<dbReference type="InterPro" id="IPR043701">
    <property type="entry name" value="Yju2"/>
</dbReference>
<dbReference type="STRING" id="3076.A0A2P6TKM4"/>
<evidence type="ECO:0000256" key="4">
    <source>
        <dbReference type="ARBA" id="ARBA00022728"/>
    </source>
</evidence>
<dbReference type="GO" id="GO:0071006">
    <property type="term" value="C:U2-type catalytic step 1 spliceosome"/>
    <property type="evidence" value="ECO:0007669"/>
    <property type="project" value="UniProtKB-UniRule"/>
</dbReference>
<evidence type="ECO:0000256" key="2">
    <source>
        <dbReference type="ARBA" id="ARBA00022664"/>
    </source>
</evidence>
<comment type="caution">
    <text evidence="10">The sequence shown here is derived from an EMBL/GenBank/DDBJ whole genome shotgun (WGS) entry which is preliminary data.</text>
</comment>
<evidence type="ECO:0000256" key="9">
    <source>
        <dbReference type="SAM" id="MobiDB-lite"/>
    </source>
</evidence>
<dbReference type="GO" id="GO:0000349">
    <property type="term" value="P:generation of catalytic spliceosome for first transesterification step"/>
    <property type="evidence" value="ECO:0007669"/>
    <property type="project" value="UniProtKB-UniRule"/>
</dbReference>
<feature type="binding site" evidence="8">
    <location>
        <position position="48"/>
    </location>
    <ligand>
        <name>Zn(2+)</name>
        <dbReference type="ChEBI" id="CHEBI:29105"/>
    </ligand>
</feature>
<evidence type="ECO:0000313" key="11">
    <source>
        <dbReference type="Proteomes" id="UP000239899"/>
    </source>
</evidence>
<evidence type="ECO:0000313" key="10">
    <source>
        <dbReference type="EMBL" id="PRW44588.1"/>
    </source>
</evidence>
<feature type="binding site" evidence="8">
    <location>
        <position position="85"/>
    </location>
    <ligand>
        <name>Zn(2+)</name>
        <dbReference type="ChEBI" id="CHEBI:29105"/>
    </ligand>
</feature>
<comment type="subunit">
    <text evidence="8">Component of the spliceosome. Present in the activated B complex, the catalytically activated B* complex which catalyzes the branching, the catalytic step 1 C complex catalyzing the exon ligation, and the postcatalytic P complex containing the ligated exons (mRNA) and the excised lariat intron.</text>
</comment>
<dbReference type="OrthoDB" id="674963at2759"/>
<dbReference type="AlphaFoldDB" id="A0A2P6TKM4"/>
<evidence type="ECO:0000256" key="6">
    <source>
        <dbReference type="ARBA" id="ARBA00023187"/>
    </source>
</evidence>
<keyword evidence="5 8" id="KW-0862">Zinc</keyword>
<keyword evidence="7 8" id="KW-0539">Nucleus</keyword>
<dbReference type="Proteomes" id="UP000239899">
    <property type="component" value="Unassembled WGS sequence"/>
</dbReference>
<keyword evidence="3 8" id="KW-0479">Metal-binding</keyword>
<comment type="subcellular location">
    <subcellularLocation>
        <location evidence="1 8">Nucleus</location>
    </subcellularLocation>
</comment>
<feature type="region of interest" description="Disordered" evidence="9">
    <location>
        <begin position="285"/>
        <end position="412"/>
    </location>
</feature>
<evidence type="ECO:0000256" key="8">
    <source>
        <dbReference type="HAMAP-Rule" id="MF_03226"/>
    </source>
</evidence>
<evidence type="ECO:0000256" key="7">
    <source>
        <dbReference type="ARBA" id="ARBA00023242"/>
    </source>
</evidence>
<accession>A0A2P6TKM4</accession>
<keyword evidence="11" id="KW-1185">Reference proteome</keyword>
<dbReference type="GO" id="GO:0046872">
    <property type="term" value="F:metal ion binding"/>
    <property type="evidence" value="ECO:0007669"/>
    <property type="project" value="UniProtKB-KW"/>
</dbReference>
<comment type="similarity">
    <text evidence="8">Belongs to the CWC16 family. YJU2 subfamily.</text>
</comment>
<evidence type="ECO:0000256" key="1">
    <source>
        <dbReference type="ARBA" id="ARBA00004123"/>
    </source>
</evidence>
<feature type="compositionally biased region" description="Gly residues" evidence="9">
    <location>
        <begin position="229"/>
        <end position="242"/>
    </location>
</feature>
<feature type="region of interest" description="Disordered" evidence="9">
    <location>
        <begin position="211"/>
        <end position="256"/>
    </location>
</feature>
<evidence type="ECO:0000256" key="3">
    <source>
        <dbReference type="ARBA" id="ARBA00022723"/>
    </source>
</evidence>
<dbReference type="Pfam" id="PF04502">
    <property type="entry name" value="Saf4_Yju2"/>
    <property type="match status" value="1"/>
</dbReference>
<organism evidence="10 11">
    <name type="scientific">Chlorella sorokiniana</name>
    <name type="common">Freshwater green alga</name>
    <dbReference type="NCBI Taxonomy" id="3076"/>
    <lineage>
        <taxon>Eukaryota</taxon>
        <taxon>Viridiplantae</taxon>
        <taxon>Chlorophyta</taxon>
        <taxon>core chlorophytes</taxon>
        <taxon>Trebouxiophyceae</taxon>
        <taxon>Chlorellales</taxon>
        <taxon>Chlorellaceae</taxon>
        <taxon>Chlorella clade</taxon>
        <taxon>Chlorella</taxon>
    </lineage>
</organism>
<dbReference type="PANTHER" id="PTHR12111:SF1">
    <property type="entry name" value="SPLICING FACTOR YJU2"/>
    <property type="match status" value="1"/>
</dbReference>
<keyword evidence="2" id="KW-0507">mRNA processing</keyword>
<comment type="function">
    <text evidence="8">Part of the spliceosome which catalyzes two sequential transesterification reactions, first the excision of the non-coding intron from pre-mRNA and then the ligation of the coding exons to form the mature mRNA. Plays a role in stabilizing the structure of the spliceosome catalytic core and docking of the branch helix into the active site, producing 5'-exon and lariat intron-3'-intermediates.</text>
</comment>
<gene>
    <name evidence="10" type="ORF">C2E21_6630</name>
</gene>
<feature type="binding site" evidence="8">
    <location>
        <position position="45"/>
    </location>
    <ligand>
        <name>Zn(2+)</name>
        <dbReference type="ChEBI" id="CHEBI:29105"/>
    </ligand>
</feature>
<evidence type="ECO:0000256" key="5">
    <source>
        <dbReference type="ARBA" id="ARBA00022833"/>
    </source>
</evidence>
<dbReference type="InterPro" id="IPR007590">
    <property type="entry name" value="Saf4/Yju2"/>
</dbReference>
<feature type="binding site" evidence="8">
    <location>
        <position position="82"/>
    </location>
    <ligand>
        <name>Zn(2+)</name>
        <dbReference type="ChEBI" id="CHEBI:29105"/>
    </ligand>
</feature>
<reference evidence="10 11" key="1">
    <citation type="journal article" date="2018" name="Plant J.">
        <title>Genome sequences of Chlorella sorokiniana UTEX 1602 and Micractinium conductrix SAG 241.80: implications to maltose excretion by a green alga.</title>
        <authorList>
            <person name="Arriola M.B."/>
            <person name="Velmurugan N."/>
            <person name="Zhang Y."/>
            <person name="Plunkett M.H."/>
            <person name="Hondzo H."/>
            <person name="Barney B.M."/>
        </authorList>
    </citation>
    <scope>NUCLEOTIDE SEQUENCE [LARGE SCALE GENOMIC DNA]</scope>
    <source>
        <strain evidence="11">UTEX 1602</strain>
    </source>
</reference>
<feature type="compositionally biased region" description="Low complexity" evidence="9">
    <location>
        <begin position="368"/>
        <end position="385"/>
    </location>
</feature>
<feature type="compositionally biased region" description="Low complexity" evidence="9">
    <location>
        <begin position="285"/>
        <end position="305"/>
    </location>
</feature>
<feature type="compositionally biased region" description="Gly residues" evidence="9">
    <location>
        <begin position="390"/>
        <end position="406"/>
    </location>
</feature>
<proteinExistence type="inferred from homology"/>
<dbReference type="EMBL" id="LHPG02000013">
    <property type="protein sequence ID" value="PRW44588.1"/>
    <property type="molecule type" value="Genomic_DNA"/>
</dbReference>
<protein>
    <recommendedName>
        <fullName evidence="8">Splicing factor YJU2</fullName>
    </recommendedName>
</protein>
<dbReference type="HAMAP" id="MF_03226">
    <property type="entry name" value="YJU2"/>
    <property type="match status" value="1"/>
</dbReference>
<keyword evidence="4 8" id="KW-0747">Spliceosome</keyword>
<sequence>MGERKVLNKYFPPDFDPSKMPKAKRVRSEDKQMKVRMMLPMTVRCNVCGTFMYKGTKFNTRMEDVRGENYLGIKIFRFYYRCTHCSAEFCMKTDPKNADYELEAGATRNYEPWRDKEKQTAAAVANREEEERGNAMKALENRTLDSKREMDILSALDEMKSLKARHEQVDTEAALAALKRSAQQEVVDLDAQDEEAVRQMLLQRAGFVRRLSDSDEEDPAQQQQRQQAAGGGAGGSGSGRAAGGAPKVRGAAVAPAAAALWEEELSEASEDTGIDGDAFMQQQFAAARAAAVDASHGGADATGAADEAEDGGARQQAGGAAAAAAEREQAAAAAKPAKQAAPEKPPPALPKFGARPVAVVVKRKAESEAAPAKPAKQQPLVVAAGDDSDGGSGGGAGLLGIAGYGSSGSDSP</sequence>
<keyword evidence="6" id="KW-0508">mRNA splicing</keyword>
<feature type="compositionally biased region" description="Low complexity" evidence="9">
    <location>
        <begin position="350"/>
        <end position="360"/>
    </location>
</feature>
<feature type="compositionally biased region" description="Low complexity" evidence="9">
    <location>
        <begin position="243"/>
        <end position="256"/>
    </location>
</feature>
<dbReference type="PANTHER" id="PTHR12111">
    <property type="entry name" value="SPLICING FACTOR YJU2"/>
    <property type="match status" value="1"/>
</dbReference>
<feature type="compositionally biased region" description="Low complexity" evidence="9">
    <location>
        <begin position="313"/>
        <end position="342"/>
    </location>
</feature>
<name>A0A2P6TKM4_CHLSO</name>